<organism evidence="2 3">
    <name type="scientific">Halanaerobium congolense</name>
    <dbReference type="NCBI Taxonomy" id="54121"/>
    <lineage>
        <taxon>Bacteria</taxon>
        <taxon>Bacillati</taxon>
        <taxon>Bacillota</taxon>
        <taxon>Clostridia</taxon>
        <taxon>Halanaerobiales</taxon>
        <taxon>Halanaerobiaceae</taxon>
        <taxon>Halanaerobium</taxon>
    </lineage>
</organism>
<dbReference type="RefSeq" id="WP_089719798.1">
    <property type="nucleotide sequence ID" value="NZ_FNBJ01000007.1"/>
</dbReference>
<sequence length="115" mass="13519">MDLENTFILDLTSDEGLELYNKYRNRLLDKLEYYDLRENYSGNSGFEYDFKLFEHIKNNSSVGIIISHIYIKFIKERKALVKSRIPNCTIISIADNNYLDKESIVEVRKGRVDDG</sequence>
<gene>
    <name evidence="1" type="ORF">SAMN04488598_10785</name>
    <name evidence="2" type="ORF">SAMN04515652_10885</name>
</gene>
<evidence type="ECO:0000313" key="2">
    <source>
        <dbReference type="EMBL" id="SES85135.1"/>
    </source>
</evidence>
<evidence type="ECO:0000313" key="3">
    <source>
        <dbReference type="Proteomes" id="UP000198612"/>
    </source>
</evidence>
<dbReference type="Proteomes" id="UP000199519">
    <property type="component" value="Unassembled WGS sequence"/>
</dbReference>
<protein>
    <submittedName>
        <fullName evidence="2">Uncharacterized protein</fullName>
    </submittedName>
</protein>
<dbReference type="Proteomes" id="UP000198612">
    <property type="component" value="Unassembled WGS sequence"/>
</dbReference>
<dbReference type="AlphaFoldDB" id="A0A1H9ZTT8"/>
<proteinExistence type="predicted"/>
<evidence type="ECO:0000313" key="4">
    <source>
        <dbReference type="Proteomes" id="UP000199519"/>
    </source>
</evidence>
<reference evidence="3 4" key="1">
    <citation type="submission" date="2016-10" db="EMBL/GenBank/DDBJ databases">
        <authorList>
            <person name="Varghese N."/>
            <person name="Submissions S."/>
        </authorList>
    </citation>
    <scope>NUCLEOTIDE SEQUENCE [LARGE SCALE GENOMIC DNA]</scope>
    <source>
        <strain evidence="1 4">WG2</strain>
        <strain evidence="2 3">WG5</strain>
    </source>
</reference>
<accession>A0A1H9ZTT8</accession>
<evidence type="ECO:0000313" key="1">
    <source>
        <dbReference type="EMBL" id="SDF18231.1"/>
    </source>
</evidence>
<name>A0A1H9ZTT8_9FIRM</name>
<keyword evidence="4" id="KW-1185">Reference proteome</keyword>
<dbReference type="EMBL" id="FOHG01000008">
    <property type="protein sequence ID" value="SES85135.1"/>
    <property type="molecule type" value="Genomic_DNA"/>
</dbReference>
<dbReference type="EMBL" id="FNBJ01000007">
    <property type="protein sequence ID" value="SDF18231.1"/>
    <property type="molecule type" value="Genomic_DNA"/>
</dbReference>